<name>A0ABQ3IJW2_9PSEU</name>
<protein>
    <recommendedName>
        <fullName evidence="2">Hydantoinase B/oxoprolinase domain-containing protein</fullName>
    </recommendedName>
</protein>
<dbReference type="Proteomes" id="UP000605897">
    <property type="component" value="Unassembled WGS sequence"/>
</dbReference>
<evidence type="ECO:0000313" key="4">
    <source>
        <dbReference type="Proteomes" id="UP000605897"/>
    </source>
</evidence>
<dbReference type="InterPro" id="IPR045079">
    <property type="entry name" value="Oxoprolinase-like"/>
</dbReference>
<sequence>MSMPIPGSEVFASRPVDPGELQRSLPSTLPAHTVTQEQIDALDPLTYEVVRHRLWSVTDEMGEALKRMSGSPIVTDANDFDFAISDELGQEVQVGLYNTMLVGAVDLAIYWTLRNRATNPGIAEGDMFLTNDPWVGGGLHQNDVMVYQPVFHDGKLFAWTSAICHEPDLGGVGLGSFSPAAQDVFSESLPTPPVKVVRDFQLQRDVADLWVRRSRVPMLVALDLRAKIGANNVGRERLHALIEQYGADTVKAVMKRMMADAETRLRGKLAALPDGSWTATGYQDQSHEGDRGLHKITVTTTKTGDHLTFDFTGTDPQSGVVNCTYAGMRGGVMLALLPILAGDIPWSAGGLMRCFDLITEEGTLNNATYPAAVGRGPIGPAWLTGNLVAECLAQMLDRDLELGKNVQATCCGTWDTAVIAGLDERGEQPAPFLNIIMEPMSGGYGARPHADGIDTGGLFCIPMGRIPDVEMTEFLYPVLALWRREVPDSGGPGRHRGGVGASIAITPHGTSIPMGLVLASNGKAVSQNGGLAGGHPGNTGLDVLARHSRVTDLLASGRMPSELSEISDRLEPAQNYASSHLAPGEVFVMTWQGGGGYGDPLNRDPEAVARDLREQKITAGAARSVYGVVVVNGAVDEAATAAERDRLRAARRQRSRVLRVPSGRKTDATSVKRLDDNLVEVTDGTRAAVACRHCHEILGDATGSDDLALAVYEGPVTDAGPQIIANPTDYVDAPVVFRQYCCPSCWTALYSAVVPADHLDTLRTRTEVTAAATG</sequence>
<dbReference type="RefSeq" id="WP_191243686.1">
    <property type="nucleotide sequence ID" value="NZ_BNAU01000001.1"/>
</dbReference>
<dbReference type="EMBL" id="BNAU01000001">
    <property type="protein sequence ID" value="GHE84441.1"/>
    <property type="molecule type" value="Genomic_DNA"/>
</dbReference>
<dbReference type="InterPro" id="IPR003692">
    <property type="entry name" value="Hydantoinase_B"/>
</dbReference>
<organism evidence="3 4">
    <name type="scientific">Amycolatopsis deserti</name>
    <dbReference type="NCBI Taxonomy" id="185696"/>
    <lineage>
        <taxon>Bacteria</taxon>
        <taxon>Bacillati</taxon>
        <taxon>Actinomycetota</taxon>
        <taxon>Actinomycetes</taxon>
        <taxon>Pseudonocardiales</taxon>
        <taxon>Pseudonocardiaceae</taxon>
        <taxon>Amycolatopsis</taxon>
    </lineage>
</organism>
<dbReference type="PANTHER" id="PTHR11365:SF23">
    <property type="entry name" value="HYPOTHETICAL 5-OXOPROLINASE (EUROFUNG)-RELATED"/>
    <property type="match status" value="1"/>
</dbReference>
<dbReference type="PANTHER" id="PTHR11365">
    <property type="entry name" value="5-OXOPROLINASE RELATED"/>
    <property type="match status" value="1"/>
</dbReference>
<feature type="domain" description="Hydantoinase B/oxoprolinase" evidence="2">
    <location>
        <begin position="43"/>
        <end position="600"/>
    </location>
</feature>
<feature type="region of interest" description="Disordered" evidence="1">
    <location>
        <begin position="1"/>
        <end position="28"/>
    </location>
</feature>
<dbReference type="Pfam" id="PF02538">
    <property type="entry name" value="Hydantoinase_B"/>
    <property type="match status" value="1"/>
</dbReference>
<proteinExistence type="predicted"/>
<evidence type="ECO:0000259" key="2">
    <source>
        <dbReference type="Pfam" id="PF02538"/>
    </source>
</evidence>
<evidence type="ECO:0000313" key="3">
    <source>
        <dbReference type="EMBL" id="GHE84441.1"/>
    </source>
</evidence>
<reference evidence="4" key="1">
    <citation type="journal article" date="2019" name="Int. J. Syst. Evol. Microbiol.">
        <title>The Global Catalogue of Microorganisms (GCM) 10K type strain sequencing project: providing services to taxonomists for standard genome sequencing and annotation.</title>
        <authorList>
            <consortium name="The Broad Institute Genomics Platform"/>
            <consortium name="The Broad Institute Genome Sequencing Center for Infectious Disease"/>
            <person name="Wu L."/>
            <person name="Ma J."/>
        </authorList>
    </citation>
    <scope>NUCLEOTIDE SEQUENCE [LARGE SCALE GENOMIC DNA]</scope>
    <source>
        <strain evidence="4">CGMCC 4.7677</strain>
    </source>
</reference>
<gene>
    <name evidence="3" type="ORF">GCM10017786_15140</name>
</gene>
<comment type="caution">
    <text evidence="3">The sequence shown here is derived from an EMBL/GenBank/DDBJ whole genome shotgun (WGS) entry which is preliminary data.</text>
</comment>
<accession>A0ABQ3IJW2</accession>
<keyword evidence="4" id="KW-1185">Reference proteome</keyword>
<evidence type="ECO:0000256" key="1">
    <source>
        <dbReference type="SAM" id="MobiDB-lite"/>
    </source>
</evidence>